<dbReference type="GO" id="GO:0009653">
    <property type="term" value="P:anatomical structure morphogenesis"/>
    <property type="evidence" value="ECO:0007669"/>
    <property type="project" value="TreeGrafter"/>
</dbReference>
<feature type="repeat" description="CSPG" evidence="5">
    <location>
        <begin position="1061"/>
        <end position="1153"/>
    </location>
</feature>
<dbReference type="Proteomes" id="UP000472263">
    <property type="component" value="Chromosome 12"/>
</dbReference>
<gene>
    <name evidence="8" type="primary">LOC115368729</name>
</gene>
<comment type="caution">
    <text evidence="4">Lacks conserved residue(s) required for the propagation of feature annotation.</text>
</comment>
<reference evidence="8" key="2">
    <citation type="submission" date="2025-08" db="UniProtKB">
        <authorList>
            <consortium name="Ensembl"/>
        </authorList>
    </citation>
    <scope>IDENTIFICATION</scope>
</reference>
<dbReference type="PANTHER" id="PTHR45739">
    <property type="entry name" value="MATRIX PROTEIN, PUTATIVE-RELATED"/>
    <property type="match status" value="1"/>
</dbReference>
<dbReference type="SUPFAM" id="SSF49899">
    <property type="entry name" value="Concanavalin A-like lectins/glucanases"/>
    <property type="match status" value="2"/>
</dbReference>
<dbReference type="Gene3D" id="2.60.120.200">
    <property type="match status" value="2"/>
</dbReference>
<dbReference type="InParanoid" id="A0A667WSY4"/>
<feature type="repeat" description="CSPG" evidence="5">
    <location>
        <begin position="953"/>
        <end position="1045"/>
    </location>
</feature>
<feature type="domain" description="Laminin G" evidence="7">
    <location>
        <begin position="173"/>
        <end position="359"/>
    </location>
</feature>
<protein>
    <recommendedName>
        <fullName evidence="7">Laminin G domain-containing protein</fullName>
    </recommendedName>
</protein>
<evidence type="ECO:0000259" key="7">
    <source>
        <dbReference type="PROSITE" id="PS50025"/>
    </source>
</evidence>
<reference evidence="8" key="3">
    <citation type="submission" date="2025-09" db="UniProtKB">
        <authorList>
            <consortium name="Ensembl"/>
        </authorList>
    </citation>
    <scope>IDENTIFICATION</scope>
</reference>
<accession>A0A667WSY4</accession>
<keyword evidence="9" id="KW-1185">Reference proteome</keyword>
<dbReference type="InterPro" id="IPR051561">
    <property type="entry name" value="FRAS1_ECM"/>
</dbReference>
<feature type="repeat" description="CSPG" evidence="5">
    <location>
        <begin position="595"/>
        <end position="694"/>
    </location>
</feature>
<dbReference type="GeneTree" id="ENSGT00940000154091"/>
<evidence type="ECO:0000256" key="2">
    <source>
        <dbReference type="ARBA" id="ARBA00022737"/>
    </source>
</evidence>
<evidence type="ECO:0000256" key="1">
    <source>
        <dbReference type="ARBA" id="ARBA00022729"/>
    </source>
</evidence>
<dbReference type="PROSITE" id="PS50025">
    <property type="entry name" value="LAM_G_DOMAIN"/>
    <property type="match status" value="2"/>
</dbReference>
<keyword evidence="2" id="KW-0677">Repeat</keyword>
<feature type="repeat" description="CSPG" evidence="5">
    <location>
        <begin position="1708"/>
        <end position="1797"/>
    </location>
</feature>
<dbReference type="InterPro" id="IPR013320">
    <property type="entry name" value="ConA-like_dom_sf"/>
</dbReference>
<dbReference type="Pfam" id="PF02210">
    <property type="entry name" value="Laminin_G_2"/>
    <property type="match status" value="2"/>
</dbReference>
<evidence type="ECO:0000256" key="3">
    <source>
        <dbReference type="ARBA" id="ARBA00023180"/>
    </source>
</evidence>
<dbReference type="Ensembl" id="ENSMMDT00005003668.1">
    <property type="protein sequence ID" value="ENSMMDP00005003574.1"/>
    <property type="gene ID" value="ENSMMDG00005001984.1"/>
</dbReference>
<name>A0A667WSY4_9TELE</name>
<dbReference type="InterPro" id="IPR039005">
    <property type="entry name" value="CSPG_rpt"/>
</dbReference>
<dbReference type="InterPro" id="IPR001791">
    <property type="entry name" value="Laminin_G"/>
</dbReference>
<dbReference type="PANTHER" id="PTHR45739:SF12">
    <property type="entry name" value="CHONDROITIN SULFATE PROTEOGLYCAN 4-LIKE ISOFORM X2"/>
    <property type="match status" value="1"/>
</dbReference>
<evidence type="ECO:0000256" key="4">
    <source>
        <dbReference type="PROSITE-ProRule" id="PRU00122"/>
    </source>
</evidence>
<dbReference type="SMART" id="SM00282">
    <property type="entry name" value="LamG"/>
    <property type="match status" value="2"/>
</dbReference>
<feature type="repeat" description="CSPG" evidence="5">
    <location>
        <begin position="827"/>
        <end position="921"/>
    </location>
</feature>
<dbReference type="PROSITE" id="PS51854">
    <property type="entry name" value="CSPG"/>
    <property type="match status" value="6"/>
</dbReference>
<evidence type="ECO:0000313" key="8">
    <source>
        <dbReference type="Ensembl" id="ENSMMDP00005003574.1"/>
    </source>
</evidence>
<reference evidence="8" key="1">
    <citation type="submission" date="2019-06" db="EMBL/GenBank/DDBJ databases">
        <authorList>
            <consortium name="Wellcome Sanger Institute Data Sharing"/>
        </authorList>
    </citation>
    <scope>NUCLEOTIDE SEQUENCE [LARGE SCALE GENOMIC DNA]</scope>
</reference>
<sequence>EASAQTLLHVRFRTSSQAGLLFLAAGYRDFLLLELTSGRLQVRLDLGSGERSLRSEKGVYVSDLAWHSMELNHDQHNVTMTVDRNSRTSLRMPGPDLELSVDDGLFVGGSAGLDRPYLPPPSDYNSTGFRGCVDEVVFNEHNLLSSLRPYSGYKSVHEVSLGCSPQFSATEDDSISFFSSKAFVALPPWDIPQEGVFECELHPSARDGDGMILYSSALEGGFVAIEIRDGQLVATVGNGEGSKTELRSLTNLRTNHTWYPVRLHLMPSSVQLKVGEELLSSSLGPELQGIQLRGPLYLGGLDEKARGEARRIRLLSLVARGPLAGGGGSFKGCLREIRVNTQRTGLPQATVTKDVSVSCKLAQAAGAVTTPSPTLQPPFDLTTKQPITSDKRKNPNFLFLRQLEVAEGSRAPLEPKHMKVEPFVNLDFRKLGMGGARGEGGEEEGQTFSMLDLWQGRVMYVHSGSEDRQDFFMFSVFSSSKKELPQFLRGNRLHRFDINISPVNDAPELSLPEGNLFTLLENSKRQVGVCVCVCVCFTWTLVSMPISLFSLTDLEDGKVAFVHSGAATSRLALRVSDGEKLSNTVVLRIMAVVLEHTLVNNTGLEVDQGGAAIITANHLAVQVNVADQAVEIRYDVMEFPQYGELQRLHSSGEWKYTSSFSQKLLEKERIRYLNTFQGLQAQSNVTDSFKCKITMGSTATAEVVFPITVRWIHLKVTRSKMEVSGVRKVVITAEDLHAISKGVKLPESDLHFRLLTVPKKGQLFLNHRVLKRNSTFSQKNISDSLVKYELLGRPNEDARDTFSFQLFSRLASSATHEFRINIKAESNAIVVVSKGLSVLEGERKLITKDVLFTYTPSNRAVQYSVTTSPRFGRIRRINVSNSTAVNDNIVSFTNQDIVEERIMYVHDDSETKQDSFTFYVTVYRSNKLTGRREERNPAEHNFNISVQLVNDQRPVRVVDKVFHVARDGQRLLTLDDLCFRDDDSDFEDSWLVYTRRGIPMGELVLTSDTTHKLYEFTQKDLEQRKVLFVHKGVSSGRFVLFVSDGKHYVSTLLEVTAQDPYLQVGNNTGLMVQRAGVTTLTSANLSVFSNLDIREPQEVTYEVFLPPRHDGDDVVAAVDSISKFTQEDLVLGRVAYCHDGSHELSTERRMERGRREVHLDIGVAVKVYLESHQRPPTVLSNRPVVVAEGQNASVTREHLEQQLTCPSDFQSSSEQPITSFTQEDVNRGSLVYRQQTSGGTSDSLLLQATNGVTEVGPIRLEIDIIPVLLPLQVQRIFHQLERRVEREYISYIHDGSETLSDNFTIVANQTEIRKHSLPCSVLIAVTPVNDETPAVTANRELRVRRGPDGIEFVVTPPSNGHLALKSAPSRHILNFTQRHIQDGQLVFVHSGALSGGFHFQVNDGVNFAPRQIFSTAARSLVLTLQKNQPLEVYPGTANISAPLLYMLNIIPAPQVNEGVILYDQNKPESVGWLASDSFSFTVSSPPAFLAPSTFTILISYQAKAQRNQNPGAVVAEGGRVTIDRSKLDASNLLGKVPEPQRRDHQVLFTFQAWVAPLDPSSSSSSSFPTYSSATSSSSSFSSLSSASTRLPSDRAPPPHFNDSMAVTESFNITVTPVNDQPPLIRTRLVARLQVEDLDTPPEELHYNVISKPNNGYLTLGERLEPVTSFTQYDINHGRLHFIQQVSDLTAPTLTSTSRGMSLEVTKPAVSMVNNTGLSLVQGRTAVVLTTNQLAAQTNSRRPANITYTVTKHPRHGRIAINDHEVLAFRHEDLQFGRVVYHMTELSESEDSFKISVSASSPGVVYGNITNQTVNVNVRPLIHLRETIRVPSGITVKLGKSMVDASELARISRADPVFEVLSPPKHGKLVKVNGQSLPPRHWCSRHSKAAPPPSTEKSPPLHLTTVPVCLPFSNLNNFSDDQCARLLLFFFFFFLMPG</sequence>
<feature type="region of interest" description="Disordered" evidence="6">
    <location>
        <begin position="1573"/>
        <end position="1603"/>
    </location>
</feature>
<dbReference type="Pfam" id="PF16184">
    <property type="entry name" value="Cadherin_3"/>
    <property type="match status" value="8"/>
</dbReference>
<feature type="domain" description="Laminin G" evidence="7">
    <location>
        <begin position="1"/>
        <end position="163"/>
    </location>
</feature>
<dbReference type="CDD" id="cd00110">
    <property type="entry name" value="LamG"/>
    <property type="match status" value="2"/>
</dbReference>
<feature type="repeat" description="CSPG" evidence="5">
    <location>
        <begin position="1595"/>
        <end position="1705"/>
    </location>
</feature>
<proteinExistence type="predicted"/>
<keyword evidence="1" id="KW-0732">Signal</keyword>
<organism evidence="8 9">
    <name type="scientific">Myripristis murdjan</name>
    <name type="common">pinecone soldierfish</name>
    <dbReference type="NCBI Taxonomy" id="586833"/>
    <lineage>
        <taxon>Eukaryota</taxon>
        <taxon>Metazoa</taxon>
        <taxon>Chordata</taxon>
        <taxon>Craniata</taxon>
        <taxon>Vertebrata</taxon>
        <taxon>Euteleostomi</taxon>
        <taxon>Actinopterygii</taxon>
        <taxon>Neopterygii</taxon>
        <taxon>Teleostei</taxon>
        <taxon>Neoteleostei</taxon>
        <taxon>Acanthomorphata</taxon>
        <taxon>Holocentriformes</taxon>
        <taxon>Holocentridae</taxon>
        <taxon>Myripristis</taxon>
    </lineage>
</organism>
<keyword evidence="3" id="KW-0325">Glycoprotein</keyword>
<evidence type="ECO:0000256" key="6">
    <source>
        <dbReference type="SAM" id="MobiDB-lite"/>
    </source>
</evidence>
<feature type="compositionally biased region" description="Low complexity" evidence="6">
    <location>
        <begin position="1573"/>
        <end position="1590"/>
    </location>
</feature>
<evidence type="ECO:0000313" key="9">
    <source>
        <dbReference type="Proteomes" id="UP000472263"/>
    </source>
</evidence>
<evidence type="ECO:0000256" key="5">
    <source>
        <dbReference type="PROSITE-ProRule" id="PRU01201"/>
    </source>
</evidence>